<dbReference type="EMBL" id="LR134372">
    <property type="protein sequence ID" value="VEG85208.1"/>
    <property type="molecule type" value="Genomic_DNA"/>
</dbReference>
<dbReference type="RefSeq" id="WP_174705426.1">
    <property type="nucleotide sequence ID" value="NZ_LR134372.1"/>
</dbReference>
<dbReference type="InterPro" id="IPR002826">
    <property type="entry name" value="MptE-like"/>
</dbReference>
<evidence type="ECO:0000259" key="1">
    <source>
        <dbReference type="Pfam" id="PF01973"/>
    </source>
</evidence>
<dbReference type="PANTHER" id="PTHR41786:SF1">
    <property type="entry name" value="6-HYDROXYMETHYLPTERIN DIPHOSPHOKINASE MPTE-LIKE DOMAIN-CONTAINING PROTEIN"/>
    <property type="match status" value="1"/>
</dbReference>
<dbReference type="Pfam" id="PF01973">
    <property type="entry name" value="MptE-like"/>
    <property type="match status" value="1"/>
</dbReference>
<reference evidence="2 3" key="1">
    <citation type="submission" date="2018-12" db="EMBL/GenBank/DDBJ databases">
        <authorList>
            <consortium name="Pathogen Informatics"/>
        </authorList>
    </citation>
    <scope>NUCLEOTIDE SEQUENCE [LARGE SCALE GENOMIC DNA]</scope>
    <source>
        <strain evidence="2 3">NCTC11541</strain>
    </source>
</reference>
<evidence type="ECO:0000313" key="3">
    <source>
        <dbReference type="Proteomes" id="UP000278157"/>
    </source>
</evidence>
<dbReference type="Proteomes" id="UP000278157">
    <property type="component" value="Chromosome"/>
</dbReference>
<proteinExistence type="predicted"/>
<dbReference type="PANTHER" id="PTHR41786">
    <property type="entry name" value="MOTILITY ACCESSORY FACTOR MAF"/>
    <property type="match status" value="1"/>
</dbReference>
<name>A0A3S4SP12_CAMUP</name>
<evidence type="ECO:0000313" key="2">
    <source>
        <dbReference type="EMBL" id="VEG85208.1"/>
    </source>
</evidence>
<feature type="domain" description="6-hydroxymethylpterin diphosphokinase MptE-like" evidence="1">
    <location>
        <begin position="204"/>
        <end position="376"/>
    </location>
</feature>
<gene>
    <name evidence="2" type="primary">maf-3_3</name>
    <name evidence="2" type="ORF">NCTC11541_01251</name>
</gene>
<sequence>MQEALFNANLNALKNPLLKQELLSIKESKFKLIVGKNELDVNLLDEGGGGVMYQNPLSELKQNLERYTDKFALYPVLYFYGFGNGLLFKALLANAHLKHIVIFERELEILYTIFHHIDFSKELKEQKILLFNANTISAEELRCLCYLEPFFSYARVYFLELCSDYYEKFSDDIIKLNQTLLQSFTYAICSQGNDPLDSLQGIEQFILNLPAQLTHPSLKEFLDKRRNISKNAIIVSTGPSLIKQLPLLKEYREKALIFCADSAYPILAKHNIKPDYVCMVERSDFTAEFFKHDFGDFDEGICFILVSLVHPNALNYLKDKNYILINKTLNFAHFMDFKEYDFEHPLSNVACMAYSLACELGAKNIILIGQDLAYDENGFSHPKDYQHGQDYEKDSAKFGILAYGGEGEVLTHTTWLLFKQNLEDIILRQSPTCYNATEGGARIEHCIEKSFKQCCEELLKEKLKRPFPPLTKSTNSKELLQKAYQKIILALKHSDEFQITLSHFHKRLQEEILKLESVNLKHYELEILDEIQNSLSHTKEKYYELFELLSPYITQFKLNLARILVLNPKTLEDQFNKNLILLQENLKLIEFIFQALQTLDLRLENALKLLENAIKENQC</sequence>
<protein>
    <submittedName>
        <fullName evidence="2">Motility accessory factor</fullName>
    </submittedName>
</protein>
<dbReference type="AlphaFoldDB" id="A0A3S4SP12"/>
<accession>A0A3S4SP12</accession>
<organism evidence="2 3">
    <name type="scientific">Campylobacter upsaliensis</name>
    <dbReference type="NCBI Taxonomy" id="28080"/>
    <lineage>
        <taxon>Bacteria</taxon>
        <taxon>Pseudomonadati</taxon>
        <taxon>Campylobacterota</taxon>
        <taxon>Epsilonproteobacteria</taxon>
        <taxon>Campylobacterales</taxon>
        <taxon>Campylobacteraceae</taxon>
        <taxon>Campylobacter</taxon>
    </lineage>
</organism>